<keyword evidence="3" id="KW-1185">Reference proteome</keyword>
<proteinExistence type="predicted"/>
<organism evidence="2 3">
    <name type="scientific">Streptomyces thermocoprophilus</name>
    <dbReference type="NCBI Taxonomy" id="78356"/>
    <lineage>
        <taxon>Bacteria</taxon>
        <taxon>Bacillati</taxon>
        <taxon>Actinomycetota</taxon>
        <taxon>Actinomycetes</taxon>
        <taxon>Kitasatosporales</taxon>
        <taxon>Streptomycetaceae</taxon>
        <taxon>Streptomyces</taxon>
    </lineage>
</organism>
<dbReference type="EMBL" id="JBHMAR010000044">
    <property type="protein sequence ID" value="MFB9738293.1"/>
    <property type="molecule type" value="Genomic_DNA"/>
</dbReference>
<reference evidence="2 3" key="1">
    <citation type="submission" date="2024-09" db="EMBL/GenBank/DDBJ databases">
        <authorList>
            <person name="Sun Q."/>
            <person name="Mori K."/>
        </authorList>
    </citation>
    <scope>NUCLEOTIDE SEQUENCE [LARGE SCALE GENOMIC DNA]</scope>
    <source>
        <strain evidence="2 3">JCM 10918</strain>
    </source>
</reference>
<evidence type="ECO:0000256" key="1">
    <source>
        <dbReference type="SAM" id="MobiDB-lite"/>
    </source>
</evidence>
<evidence type="ECO:0000313" key="2">
    <source>
        <dbReference type="EMBL" id="MFB9738293.1"/>
    </source>
</evidence>
<evidence type="ECO:0000313" key="3">
    <source>
        <dbReference type="Proteomes" id="UP001589703"/>
    </source>
</evidence>
<feature type="compositionally biased region" description="Low complexity" evidence="1">
    <location>
        <begin position="101"/>
        <end position="123"/>
    </location>
</feature>
<feature type="region of interest" description="Disordered" evidence="1">
    <location>
        <begin position="100"/>
        <end position="123"/>
    </location>
</feature>
<feature type="region of interest" description="Disordered" evidence="1">
    <location>
        <begin position="1"/>
        <end position="29"/>
    </location>
</feature>
<gene>
    <name evidence="2" type="ORF">ACFFRO_24730</name>
</gene>
<dbReference type="RefSeq" id="WP_374117632.1">
    <property type="nucleotide sequence ID" value="NZ_JBHMAR010000044.1"/>
</dbReference>
<name>A0ABV5VKE4_9ACTN</name>
<comment type="caution">
    <text evidence="2">The sequence shown here is derived from an EMBL/GenBank/DDBJ whole genome shotgun (WGS) entry which is preliminary data.</text>
</comment>
<accession>A0ABV5VKE4</accession>
<dbReference type="Proteomes" id="UP001589703">
    <property type="component" value="Unassembled WGS sequence"/>
</dbReference>
<protein>
    <submittedName>
        <fullName evidence="2">Uncharacterized protein</fullName>
    </submittedName>
</protein>
<sequence length="143" mass="15236">MIALSQDAFDQARQRPPHHAADPAAAGAGAVDQGWDRGFLDEEAYQWVRDPALLSDEECLLPWAVGIDVKTEFLAAASRLTVGLSEPEHVAAPAFDKKIPGIRPARTPARPAPPALAARGRSGPFLPPDLPSCALSERSGDCY</sequence>